<evidence type="ECO:0000313" key="4">
    <source>
        <dbReference type="EMBL" id="ARD69743.1"/>
    </source>
</evidence>
<dbReference type="AlphaFoldDB" id="A0A1V0M4F1"/>
<evidence type="ECO:0000313" key="5">
    <source>
        <dbReference type="EMBL" id="PHM51780.1"/>
    </source>
</evidence>
<dbReference type="Gene3D" id="1.10.1200.10">
    <property type="entry name" value="ACP-like"/>
    <property type="match status" value="1"/>
</dbReference>
<protein>
    <submittedName>
        <fullName evidence="5">Amino acid adenylation</fullName>
    </submittedName>
    <submittedName>
        <fullName evidence="4">Plipastatin synthase subunit E</fullName>
    </submittedName>
</protein>
<dbReference type="GO" id="GO:0044550">
    <property type="term" value="P:secondary metabolite biosynthetic process"/>
    <property type="evidence" value="ECO:0007669"/>
    <property type="project" value="TreeGrafter"/>
</dbReference>
<dbReference type="InterPro" id="IPR020806">
    <property type="entry name" value="PKS_PP-bd"/>
</dbReference>
<dbReference type="InterPro" id="IPR020845">
    <property type="entry name" value="AMP-binding_CS"/>
</dbReference>
<dbReference type="Pfam" id="PF00550">
    <property type="entry name" value="PP-binding"/>
    <property type="match status" value="1"/>
</dbReference>
<dbReference type="InterPro" id="IPR036736">
    <property type="entry name" value="ACP-like_sf"/>
</dbReference>
<feature type="domain" description="Carrier" evidence="3">
    <location>
        <begin position="490"/>
        <end position="565"/>
    </location>
</feature>
<dbReference type="Gene3D" id="3.30.300.30">
    <property type="match status" value="1"/>
</dbReference>
<dbReference type="RefSeq" id="WP_169928538.1">
    <property type="nucleotide sequence ID" value="NZ_CAWNQJ010000035.1"/>
</dbReference>
<dbReference type="PANTHER" id="PTHR45527">
    <property type="entry name" value="NONRIBOSOMAL PEPTIDE SYNTHETASE"/>
    <property type="match status" value="1"/>
</dbReference>
<evidence type="ECO:0000256" key="2">
    <source>
        <dbReference type="ARBA" id="ARBA00022553"/>
    </source>
</evidence>
<name>A0A1V0M4F1_XENHO</name>
<dbReference type="Gene3D" id="3.40.50.12780">
    <property type="entry name" value="N-terminal domain of ligase-like"/>
    <property type="match status" value="1"/>
</dbReference>
<accession>A0A1V0M4F1</accession>
<dbReference type="PROSITE" id="PS00455">
    <property type="entry name" value="AMP_BINDING"/>
    <property type="match status" value="1"/>
</dbReference>
<dbReference type="PANTHER" id="PTHR45527:SF1">
    <property type="entry name" value="FATTY ACID SYNTHASE"/>
    <property type="match status" value="1"/>
</dbReference>
<reference evidence="5 6" key="2">
    <citation type="journal article" date="2017" name="Nat. Microbiol.">
        <title>Natural product diversity associated with the nematode symbionts Photorhabdus and Xenorhabdus.</title>
        <authorList>
            <person name="Tobias N.J."/>
            <person name="Wolff H."/>
            <person name="Djahanschiri B."/>
            <person name="Grundmann F."/>
            <person name="Kronenwerth M."/>
            <person name="Shi Y.M."/>
            <person name="Simonyi S."/>
            <person name="Grun P."/>
            <person name="Shapiro-Ilan D."/>
            <person name="Pidot S.J."/>
            <person name="Stinear T.P."/>
            <person name="Ebersberger I."/>
            <person name="Bode H.B."/>
        </authorList>
    </citation>
    <scope>NUCLEOTIDE SEQUENCE [LARGE SCALE GENOMIC DNA]</scope>
    <source>
        <strain evidence="5 6">DSM 17903</strain>
    </source>
</reference>
<dbReference type="SUPFAM" id="SSF56801">
    <property type="entry name" value="Acetyl-CoA synthetase-like"/>
    <property type="match status" value="1"/>
</dbReference>
<evidence type="ECO:0000313" key="6">
    <source>
        <dbReference type="Proteomes" id="UP000225433"/>
    </source>
</evidence>
<sequence length="567" mass="63822">MNKDNFLHSSIVDAFEQSIKNNPGKVAILGDKIEITYSQLQTESDLVAQNLYNRGFIGCTICIDITPSPELIICILGVLKVNCSYICFDNKTPLSRKRNIIKQSESKLIISSKNDVCDSIRFDELSAKVEVTGFKTAKNKLTTIIYTSGSTGEPKGVMVSHENILSFIEATKNIDGTARIAQFSSVAFDAFQFELWSALLNGGTLCLMPPEVWSNPHKAQESLKDLEVTTAFITTALINAGVLPYFQHIDSFNRLFFGGEPLKNNIISDIFSKLDFELIHCYGPTEACIWNVTYPVTHDSFPLPLGKPLSNATIKLVDEHLNDITLPNVHGEILIGGQCVTLGYFKDAVQTQEKFIEIDQQRYYKTSDIAYFNEECLLVYSHRTDNTIKFNGFRVNLTEIDNMVMQIDKQICSATVLYKNNLQDQIITFYCASELTESDIQSWLSQHLPRYMQPNRLIRVKQFPHTVSGKVDRKALLAQITDACEASDTHDASDIDGQICQIWSKLLGTNDIDHDDRFFDVGGSSVLILKLQREVNKAFKIKVRVTELFKKPSIKEQAELVKSLVCQ</sequence>
<dbReference type="PROSITE" id="PS50075">
    <property type="entry name" value="CARRIER"/>
    <property type="match status" value="1"/>
</dbReference>
<dbReference type="InterPro" id="IPR045851">
    <property type="entry name" value="AMP-bd_C_sf"/>
</dbReference>
<dbReference type="Proteomes" id="UP000225433">
    <property type="component" value="Unassembled WGS sequence"/>
</dbReference>
<dbReference type="GO" id="GO:0043041">
    <property type="term" value="P:amino acid activation for nonribosomal peptide biosynthetic process"/>
    <property type="evidence" value="ECO:0007669"/>
    <property type="project" value="TreeGrafter"/>
</dbReference>
<dbReference type="Pfam" id="PF00501">
    <property type="entry name" value="AMP-binding"/>
    <property type="match status" value="1"/>
</dbReference>
<dbReference type="GO" id="GO:0005737">
    <property type="term" value="C:cytoplasm"/>
    <property type="evidence" value="ECO:0007669"/>
    <property type="project" value="TreeGrafter"/>
</dbReference>
<geneLocation type="plasmid" evidence="4">
    <name>unnamed2</name>
</geneLocation>
<dbReference type="SMART" id="SM00823">
    <property type="entry name" value="PKS_PP"/>
    <property type="match status" value="1"/>
</dbReference>
<dbReference type="InterPro" id="IPR009081">
    <property type="entry name" value="PP-bd_ACP"/>
</dbReference>
<dbReference type="GO" id="GO:0031177">
    <property type="term" value="F:phosphopantetheine binding"/>
    <property type="evidence" value="ECO:0007669"/>
    <property type="project" value="InterPro"/>
</dbReference>
<dbReference type="EMBL" id="KX517799">
    <property type="protein sequence ID" value="ARD69743.1"/>
    <property type="molecule type" value="Genomic_DNA"/>
</dbReference>
<reference evidence="4" key="1">
    <citation type="journal article" date="2017" name="J. Invertebr. Pathol.">
        <title>Identification and bacterial characteristics of Xenorhabdus hominickii ANU101 from an entomopathogenic nematode, Steinernema monticolum.</title>
        <authorList>
            <person name="Park Y."/>
            <person name="Kang S."/>
            <person name="Sadekuzzaman M."/>
            <person name="Kim H."/>
            <person name="Jung J.K."/>
            <person name="Kim Y."/>
        </authorList>
    </citation>
    <scope>NUCLEOTIDE SEQUENCE</scope>
    <source>
        <strain evidence="4">ANU101</strain>
        <plasmid evidence="4">unnamed2</plasmid>
    </source>
</reference>
<organism evidence="4">
    <name type="scientific">Xenorhabdus hominickii</name>
    <dbReference type="NCBI Taxonomy" id="351679"/>
    <lineage>
        <taxon>Bacteria</taxon>
        <taxon>Pseudomonadati</taxon>
        <taxon>Pseudomonadota</taxon>
        <taxon>Gammaproteobacteria</taxon>
        <taxon>Enterobacterales</taxon>
        <taxon>Morganellaceae</taxon>
        <taxon>Xenorhabdus</taxon>
    </lineage>
</organism>
<keyword evidence="2" id="KW-0597">Phosphoprotein</keyword>
<gene>
    <name evidence="5" type="ORF">Xhom_04773</name>
</gene>
<evidence type="ECO:0000256" key="1">
    <source>
        <dbReference type="ARBA" id="ARBA00022450"/>
    </source>
</evidence>
<dbReference type="InterPro" id="IPR000873">
    <property type="entry name" value="AMP-dep_synth/lig_dom"/>
</dbReference>
<evidence type="ECO:0000259" key="3">
    <source>
        <dbReference type="PROSITE" id="PS50075"/>
    </source>
</evidence>
<proteinExistence type="predicted"/>
<dbReference type="SUPFAM" id="SSF47336">
    <property type="entry name" value="ACP-like"/>
    <property type="match status" value="1"/>
</dbReference>
<dbReference type="InterPro" id="IPR042099">
    <property type="entry name" value="ANL_N_sf"/>
</dbReference>
<dbReference type="EMBL" id="NJAI01000013">
    <property type="protein sequence ID" value="PHM51780.1"/>
    <property type="molecule type" value="Genomic_DNA"/>
</dbReference>
<keyword evidence="4" id="KW-0614">Plasmid</keyword>
<keyword evidence="1" id="KW-0596">Phosphopantetheine</keyword>